<evidence type="ECO:0000256" key="1">
    <source>
        <dbReference type="SAM" id="MobiDB-lite"/>
    </source>
</evidence>
<proteinExistence type="predicted"/>
<evidence type="ECO:0000313" key="3">
    <source>
        <dbReference type="EMBL" id="MFC4821142.1"/>
    </source>
</evidence>
<evidence type="ECO:0000313" key="4">
    <source>
        <dbReference type="Proteomes" id="UP001595886"/>
    </source>
</evidence>
<comment type="caution">
    <text evidence="3">The sequence shown here is derived from an EMBL/GenBank/DDBJ whole genome shotgun (WGS) entry which is preliminary data.</text>
</comment>
<keyword evidence="4" id="KW-1185">Reference proteome</keyword>
<gene>
    <name evidence="3" type="ORF">ACFO6Q_12460</name>
</gene>
<name>A0ABV9R065_9GAMM</name>
<dbReference type="InterPro" id="IPR046593">
    <property type="entry name" value="DUF6651"/>
</dbReference>
<organism evidence="3 4">
    <name type="scientific">Dokdonella ginsengisoli</name>
    <dbReference type="NCBI Taxonomy" id="363846"/>
    <lineage>
        <taxon>Bacteria</taxon>
        <taxon>Pseudomonadati</taxon>
        <taxon>Pseudomonadota</taxon>
        <taxon>Gammaproteobacteria</taxon>
        <taxon>Lysobacterales</taxon>
        <taxon>Rhodanobacteraceae</taxon>
        <taxon>Dokdonella</taxon>
    </lineage>
</organism>
<sequence>MKIKTAEIEGKQYAVLQDGMPIYVHDDGKESPFDAAATVAAIRTRNAEAKANRERAEAAEAKLKVFDGIEDAEAARKALDTLAKLDQKKLIDAGQVDAAVAAALKPVQAKADEEAKRASTLEQQLHNEIVGGAFARSKYITDRLAIPSDMVQAAFGSRFTVKDGKLSASGIDGGPLFSRKNPGSAADFDEALEILIDAYPHKDSILKADNKSGSGAPTNGGGGKGSKNINRAAFEALDPAGRQAHITGGGTVTD</sequence>
<dbReference type="Proteomes" id="UP001595886">
    <property type="component" value="Unassembled WGS sequence"/>
</dbReference>
<accession>A0ABV9R065</accession>
<protein>
    <submittedName>
        <fullName evidence="3">DUF6651 domain-containing protein</fullName>
    </submittedName>
</protein>
<dbReference type="Pfam" id="PF20356">
    <property type="entry name" value="DUF6651"/>
    <property type="match status" value="1"/>
</dbReference>
<dbReference type="RefSeq" id="WP_380021428.1">
    <property type="nucleotide sequence ID" value="NZ_JBHSHD010000010.1"/>
</dbReference>
<evidence type="ECO:0000259" key="2">
    <source>
        <dbReference type="Pfam" id="PF20356"/>
    </source>
</evidence>
<feature type="region of interest" description="Disordered" evidence="1">
    <location>
        <begin position="208"/>
        <end position="254"/>
    </location>
</feature>
<feature type="domain" description="DUF6651" evidence="2">
    <location>
        <begin position="115"/>
        <end position="217"/>
    </location>
</feature>
<reference evidence="4" key="1">
    <citation type="journal article" date="2019" name="Int. J. Syst. Evol. Microbiol.">
        <title>The Global Catalogue of Microorganisms (GCM) 10K type strain sequencing project: providing services to taxonomists for standard genome sequencing and annotation.</title>
        <authorList>
            <consortium name="The Broad Institute Genomics Platform"/>
            <consortium name="The Broad Institute Genome Sequencing Center for Infectious Disease"/>
            <person name="Wu L."/>
            <person name="Ma J."/>
        </authorList>
    </citation>
    <scope>NUCLEOTIDE SEQUENCE [LARGE SCALE GENOMIC DNA]</scope>
    <source>
        <strain evidence="4">CCUG 30340</strain>
    </source>
</reference>
<dbReference type="EMBL" id="JBHSHD010000010">
    <property type="protein sequence ID" value="MFC4821142.1"/>
    <property type="molecule type" value="Genomic_DNA"/>
</dbReference>